<dbReference type="Gene3D" id="3.60.10.10">
    <property type="entry name" value="Endonuclease/exonuclease/phosphatase"/>
    <property type="match status" value="1"/>
</dbReference>
<feature type="domain" description="Endonuclease/exonuclease/phosphatase" evidence="8">
    <location>
        <begin position="4"/>
        <end position="246"/>
    </location>
</feature>
<dbReference type="GO" id="GO:0004519">
    <property type="term" value="F:endonuclease activity"/>
    <property type="evidence" value="ECO:0007669"/>
    <property type="project" value="InterPro"/>
</dbReference>
<comment type="cofactor">
    <cofactor evidence="6">
        <name>Mg(2+)</name>
        <dbReference type="ChEBI" id="CHEBI:18420"/>
    </cofactor>
    <cofactor evidence="6">
        <name>Mn(2+)</name>
        <dbReference type="ChEBI" id="CHEBI:29035"/>
    </cofactor>
    <text evidence="6">Probably binds two magnesium or manganese ions per subunit.</text>
</comment>
<dbReference type="STRING" id="187868.SAMN05192589_113116"/>
<feature type="binding site" evidence="6">
    <location>
        <position position="34"/>
    </location>
    <ligand>
        <name>Mg(2+)</name>
        <dbReference type="ChEBI" id="CHEBI:18420"/>
        <label>1</label>
    </ligand>
</feature>
<dbReference type="GO" id="GO:0008311">
    <property type="term" value="F:double-stranded DNA 3'-5' DNA exonuclease activity"/>
    <property type="evidence" value="ECO:0007669"/>
    <property type="project" value="InterPro"/>
</dbReference>
<feature type="active site" description="Proton acceptor" evidence="5">
    <location>
        <position position="246"/>
    </location>
</feature>
<keyword evidence="4 6" id="KW-0460">Magnesium</keyword>
<comment type="similarity">
    <text evidence="1">Belongs to the DNA repair enzymes AP/ExoA family.</text>
</comment>
<reference evidence="9 10" key="1">
    <citation type="submission" date="2016-10" db="EMBL/GenBank/DDBJ databases">
        <authorList>
            <person name="de Groot N.N."/>
        </authorList>
    </citation>
    <scope>NUCLEOTIDE SEQUENCE [LARGE SCALE GENOMIC DNA]</scope>
    <source>
        <strain evidence="9 10">DSM 16619</strain>
    </source>
</reference>
<dbReference type="AlphaFoldDB" id="A0A1G7AZS1"/>
<dbReference type="InterPro" id="IPR036691">
    <property type="entry name" value="Endo/exonu/phosph_ase_sf"/>
</dbReference>
<feature type="site" description="Important for catalytic activity" evidence="7">
    <location>
        <position position="218"/>
    </location>
</feature>
<evidence type="ECO:0000256" key="7">
    <source>
        <dbReference type="PIRSR" id="PIRSR604808-3"/>
    </source>
</evidence>
<dbReference type="EMBL" id="FMZC01000013">
    <property type="protein sequence ID" value="SDE20202.1"/>
    <property type="molecule type" value="Genomic_DNA"/>
</dbReference>
<evidence type="ECO:0000256" key="4">
    <source>
        <dbReference type="ARBA" id="ARBA00022842"/>
    </source>
</evidence>
<dbReference type="GO" id="GO:0003677">
    <property type="term" value="F:DNA binding"/>
    <property type="evidence" value="ECO:0007669"/>
    <property type="project" value="InterPro"/>
</dbReference>
<evidence type="ECO:0000259" key="8">
    <source>
        <dbReference type="Pfam" id="PF03372"/>
    </source>
</evidence>
<evidence type="ECO:0000313" key="10">
    <source>
        <dbReference type="Proteomes" id="UP000198781"/>
    </source>
</evidence>
<feature type="binding site" evidence="6">
    <location>
        <position position="245"/>
    </location>
    <ligand>
        <name>Mg(2+)</name>
        <dbReference type="ChEBI" id="CHEBI:18420"/>
        <label>1</label>
    </ligand>
</feature>
<keyword evidence="6" id="KW-0464">Manganese</keyword>
<dbReference type="PROSITE" id="PS51435">
    <property type="entry name" value="AP_NUCLEASE_F1_4"/>
    <property type="match status" value="1"/>
</dbReference>
<feature type="site" description="Interaction with DNA substrate" evidence="7">
    <location>
        <position position="246"/>
    </location>
</feature>
<dbReference type="PROSITE" id="PS00726">
    <property type="entry name" value="AP_NUCLEASE_F1_1"/>
    <property type="match status" value="1"/>
</dbReference>
<dbReference type="InterPro" id="IPR037493">
    <property type="entry name" value="ExoIII-like"/>
</dbReference>
<feature type="active site" evidence="5">
    <location>
        <position position="106"/>
    </location>
</feature>
<evidence type="ECO:0000256" key="5">
    <source>
        <dbReference type="PIRSR" id="PIRSR604808-1"/>
    </source>
</evidence>
<dbReference type="PANTHER" id="PTHR43250:SF1">
    <property type="entry name" value="EXODEOXYRIBONUCLEASE III"/>
    <property type="match status" value="1"/>
</dbReference>
<feature type="binding site" evidence="6">
    <location>
        <position position="149"/>
    </location>
    <ligand>
        <name>Mg(2+)</name>
        <dbReference type="ChEBI" id="CHEBI:18420"/>
        <label>1</label>
    </ligand>
</feature>
<dbReference type="SUPFAM" id="SSF56219">
    <property type="entry name" value="DNase I-like"/>
    <property type="match status" value="1"/>
</dbReference>
<feature type="binding site" evidence="6">
    <location>
        <position position="147"/>
    </location>
    <ligand>
        <name>Mg(2+)</name>
        <dbReference type="ChEBI" id="CHEBI:18420"/>
        <label>1</label>
    </ligand>
</feature>
<evidence type="ECO:0000256" key="2">
    <source>
        <dbReference type="ARBA" id="ARBA00022723"/>
    </source>
</evidence>
<dbReference type="NCBIfam" id="TIGR00195">
    <property type="entry name" value="exoDNase_III"/>
    <property type="match status" value="1"/>
</dbReference>
<organism evidence="9 10">
    <name type="scientific">Paracidovorax valerianellae</name>
    <dbReference type="NCBI Taxonomy" id="187868"/>
    <lineage>
        <taxon>Bacteria</taxon>
        <taxon>Pseudomonadati</taxon>
        <taxon>Pseudomonadota</taxon>
        <taxon>Betaproteobacteria</taxon>
        <taxon>Burkholderiales</taxon>
        <taxon>Comamonadaceae</taxon>
        <taxon>Paracidovorax</taxon>
    </lineage>
</organism>
<evidence type="ECO:0000313" key="9">
    <source>
        <dbReference type="EMBL" id="SDE20202.1"/>
    </source>
</evidence>
<evidence type="ECO:0000256" key="3">
    <source>
        <dbReference type="ARBA" id="ARBA00022801"/>
    </source>
</evidence>
<dbReference type="InterPro" id="IPR005135">
    <property type="entry name" value="Endo/exonuclease/phosphatase"/>
</dbReference>
<feature type="binding site" evidence="6">
    <location>
        <position position="246"/>
    </location>
    <ligand>
        <name>Mg(2+)</name>
        <dbReference type="ChEBI" id="CHEBI:18420"/>
        <label>1</label>
    </ligand>
</feature>
<dbReference type="PANTHER" id="PTHR43250">
    <property type="entry name" value="EXODEOXYRIBONUCLEASE III"/>
    <property type="match status" value="1"/>
</dbReference>
<keyword evidence="10" id="KW-1185">Reference proteome</keyword>
<evidence type="ECO:0000256" key="6">
    <source>
        <dbReference type="PIRSR" id="PIRSR604808-2"/>
    </source>
</evidence>
<protein>
    <submittedName>
        <fullName evidence="9">Exodeoxyribonuclease-3</fullName>
    </submittedName>
</protein>
<sequence>MRVATWNINNVNHRIDRLVEWLQRARPDVVALQELKCPTAQFPEAALQAAGYRGVAVGQRTWNGVALLCRGQDPLPASTSLPGDPSDKEARYLEAAIHGVLFACLYLPNGNPQPGPKFDYKLQWFERLRLRAEALWASGHPVVLLGDWNVVPTDADIYKPDTWRDNALLQPQARQAYAAILAQGWTDAIAQVHPDGVPFTFWDYRRRRWERDAGLRIDHILVSRSLRVVDAGVDREERGKDNASDHAPAWAEIALLKQAPARRRTARAK</sequence>
<keyword evidence="2 6" id="KW-0479">Metal-binding</keyword>
<dbReference type="Pfam" id="PF03372">
    <property type="entry name" value="Exo_endo_phos"/>
    <property type="match status" value="1"/>
</dbReference>
<dbReference type="NCBIfam" id="TIGR00633">
    <property type="entry name" value="xth"/>
    <property type="match status" value="1"/>
</dbReference>
<proteinExistence type="inferred from homology"/>
<dbReference type="InterPro" id="IPR004808">
    <property type="entry name" value="AP_endonuc_1"/>
</dbReference>
<dbReference type="InterPro" id="IPR020847">
    <property type="entry name" value="AP_endonuclease_F1_BS"/>
</dbReference>
<gene>
    <name evidence="9" type="ORF">SAMN05192589_113116</name>
</gene>
<feature type="active site" description="Proton donor/acceptor" evidence="5">
    <location>
        <position position="147"/>
    </location>
</feature>
<dbReference type="GO" id="GO:0046872">
    <property type="term" value="F:metal ion binding"/>
    <property type="evidence" value="ECO:0007669"/>
    <property type="project" value="UniProtKB-KW"/>
</dbReference>
<dbReference type="RefSeq" id="WP_092745208.1">
    <property type="nucleotide sequence ID" value="NZ_FMZC01000013.1"/>
</dbReference>
<keyword evidence="3" id="KW-0378">Hydrolase</keyword>
<dbReference type="OrthoDB" id="9803914at2"/>
<accession>A0A1G7AZS1</accession>
<feature type="site" description="Transition state stabilizer" evidence="7">
    <location>
        <position position="149"/>
    </location>
</feature>
<feature type="binding site" evidence="6">
    <location>
        <position position="7"/>
    </location>
    <ligand>
        <name>Mg(2+)</name>
        <dbReference type="ChEBI" id="CHEBI:18420"/>
        <label>1</label>
    </ligand>
</feature>
<dbReference type="CDD" id="cd09086">
    <property type="entry name" value="ExoIII-like_AP-endo"/>
    <property type="match status" value="1"/>
</dbReference>
<dbReference type="GO" id="GO:0006281">
    <property type="term" value="P:DNA repair"/>
    <property type="evidence" value="ECO:0007669"/>
    <property type="project" value="InterPro"/>
</dbReference>
<name>A0A1G7AZS1_9BURK</name>
<evidence type="ECO:0000256" key="1">
    <source>
        <dbReference type="ARBA" id="ARBA00007092"/>
    </source>
</evidence>
<dbReference type="Proteomes" id="UP000198781">
    <property type="component" value="Unassembled WGS sequence"/>
</dbReference>